<comment type="caution">
    <text evidence="3">The sequence shown here is derived from an EMBL/GenBank/DDBJ whole genome shotgun (WGS) entry which is preliminary data.</text>
</comment>
<keyword evidence="2" id="KW-0472">Membrane</keyword>
<dbReference type="Proteomes" id="UP000224854">
    <property type="component" value="Unassembled WGS sequence"/>
</dbReference>
<dbReference type="PANTHER" id="PTHR40623:SF2">
    <property type="entry name" value="INTEGRAL MEMBRANE PROTEIN"/>
    <property type="match status" value="1"/>
</dbReference>
<keyword evidence="4" id="KW-1185">Reference proteome</keyword>
<evidence type="ECO:0000313" key="4">
    <source>
        <dbReference type="Proteomes" id="UP000224854"/>
    </source>
</evidence>
<proteinExistence type="predicted"/>
<protein>
    <submittedName>
        <fullName evidence="3">Uncharacterized protein</fullName>
    </submittedName>
</protein>
<feature type="region of interest" description="Disordered" evidence="1">
    <location>
        <begin position="107"/>
        <end position="156"/>
    </location>
</feature>
<dbReference type="OrthoDB" id="5426165at2759"/>
<accession>A0A2C5Y2G4</accession>
<dbReference type="EMBL" id="NJEU01001754">
    <property type="protein sequence ID" value="PHH61071.1"/>
    <property type="molecule type" value="Genomic_DNA"/>
</dbReference>
<gene>
    <name evidence="3" type="ORF">CDD82_2188</name>
</gene>
<name>A0A2C5Y2G4_9HYPO</name>
<evidence type="ECO:0000256" key="2">
    <source>
        <dbReference type="SAM" id="Phobius"/>
    </source>
</evidence>
<feature type="compositionally biased region" description="Low complexity" evidence="1">
    <location>
        <begin position="130"/>
        <end position="142"/>
    </location>
</feature>
<reference evidence="3 4" key="1">
    <citation type="submission" date="2017-06" db="EMBL/GenBank/DDBJ databases">
        <title>Ant-infecting Ophiocordyceps genomes reveal a high diversity of potential behavioral manipulation genes and a possible major role for enterotoxins.</title>
        <authorList>
            <person name="De Bekker C."/>
            <person name="Evans H.C."/>
            <person name="Brachmann A."/>
            <person name="Hughes D.P."/>
        </authorList>
    </citation>
    <scope>NUCLEOTIDE SEQUENCE [LARGE SCALE GENOMIC DNA]</scope>
    <source>
        <strain evidence="3 4">1348a</strain>
    </source>
</reference>
<keyword evidence="2" id="KW-0812">Transmembrane</keyword>
<feature type="compositionally biased region" description="Basic and acidic residues" evidence="1">
    <location>
        <begin position="107"/>
        <end position="116"/>
    </location>
</feature>
<evidence type="ECO:0000256" key="1">
    <source>
        <dbReference type="SAM" id="MobiDB-lite"/>
    </source>
</evidence>
<dbReference type="PANTHER" id="PTHR40623">
    <property type="entry name" value="INTEGRAL MEMBRANE PROTEIN"/>
    <property type="match status" value="1"/>
</dbReference>
<feature type="region of interest" description="Disordered" evidence="1">
    <location>
        <begin position="255"/>
        <end position="276"/>
    </location>
</feature>
<feature type="compositionally biased region" description="Basic and acidic residues" evidence="1">
    <location>
        <begin position="262"/>
        <end position="276"/>
    </location>
</feature>
<organism evidence="3 4">
    <name type="scientific">Ophiocordyceps australis</name>
    <dbReference type="NCBI Taxonomy" id="1399860"/>
    <lineage>
        <taxon>Eukaryota</taxon>
        <taxon>Fungi</taxon>
        <taxon>Dikarya</taxon>
        <taxon>Ascomycota</taxon>
        <taxon>Pezizomycotina</taxon>
        <taxon>Sordariomycetes</taxon>
        <taxon>Hypocreomycetidae</taxon>
        <taxon>Hypocreales</taxon>
        <taxon>Ophiocordycipitaceae</taxon>
        <taxon>Ophiocordyceps</taxon>
    </lineage>
</organism>
<evidence type="ECO:0000313" key="3">
    <source>
        <dbReference type="EMBL" id="PHH61071.1"/>
    </source>
</evidence>
<dbReference type="AlphaFoldDB" id="A0A2C5Y2G4"/>
<keyword evidence="2" id="KW-1133">Transmembrane helix</keyword>
<sequence length="276" mass="29549">MGVFFTSWQSWQDMTFVLGCCIVLVFAVGVLKLWWCNRQLRKHEVIEEERRARLAEMRCCGISAIGPNDIPFGVRALESGVEVEGIWISQSNTPTDSPRNSLMTLAKSKDKGKGRAADVAASPTEPSPSVPQAVASLASPVSPAEPPLEPKAHPDDFDCISSLPRQNAHVYVASQSASAWRASHKAAQGYSALPTCSTLQDPCANAMPMGHPCPSCGYAQAPLYGAAAVYANKTVRRSNAGFEVLPAGLLGPRQELLAPDADSAHDHDHDDQGAKD</sequence>
<feature type="transmembrane region" description="Helical" evidence="2">
    <location>
        <begin position="14"/>
        <end position="35"/>
    </location>
</feature>